<dbReference type="Proteomes" id="UP000217986">
    <property type="component" value="Unassembled WGS sequence"/>
</dbReference>
<evidence type="ECO:0000256" key="6">
    <source>
        <dbReference type="RuleBase" id="RU364089"/>
    </source>
</evidence>
<evidence type="ECO:0000256" key="1">
    <source>
        <dbReference type="ARBA" id="ARBA00001670"/>
    </source>
</evidence>
<dbReference type="RefSeq" id="WP_095613327.1">
    <property type="nucleotide sequence ID" value="NZ_MVOG01000015.1"/>
</dbReference>
<comment type="catalytic activity">
    <reaction evidence="1">
        <text>an L-aminoacyl-L-amino acid + H2O = 2 an L-alpha-amino acid</text>
        <dbReference type="Rhea" id="RHEA:48940"/>
        <dbReference type="ChEBI" id="CHEBI:15377"/>
        <dbReference type="ChEBI" id="CHEBI:59869"/>
        <dbReference type="ChEBI" id="CHEBI:77460"/>
        <dbReference type="EC" id="3.4.13.19"/>
    </reaction>
</comment>
<comment type="similarity">
    <text evidence="2 6">Belongs to the peptidase C69 family.</text>
</comment>
<sequence>MACTTILVGRGASYDGSTIIARNEDDEPGSFNNKKLIIVRPQDQPRTYTSVNGHLTIDLPDDPLQYSETPNSFTSDGVWGEAGINEANVAMTATETITSNARVLGADPLVPYTPAVGKPGDAGYVPESAGGIGEEDLVTIVLPYIRTAREGVRRLGALLERYGTYESNGIGFSDAHEVWWLETVGGHHWIARRVPDDCYVVNPNRLGIDDFDFEDAYGEQREYMCSEDLREFMDVHHLDVDFALEGRFDPRDAFGSHSDMDHVYNTPRAWMIEKYFNPLDETWDGPDADVRPGDDDIPWCRQPDKKITIEDVDYALSLHYQGTKYDPYGKLGTDATRHLYRPAGINRTCERSIMQIRPYAPQADRAIHWITFASTPFNATVPFFANVDAMPAYVSDTTSEVTLDSYYWASRLLAVLGDSDYAGTAEQIAHYKQTVAALGHQMVFATDEQLGRLGTDATRAAAARGVKDEELGIPADVEPMEPKDVTDATRNPKAREMLAAANATMAAQLRAQTQTIIAQCLQATSVNMKNAFSMADF</sequence>
<dbReference type="EC" id="3.4.-.-" evidence="6"/>
<dbReference type="Gene3D" id="3.60.60.10">
    <property type="entry name" value="Penicillin V Acylase, Chain A"/>
    <property type="match status" value="1"/>
</dbReference>
<comment type="caution">
    <text evidence="7">The sequence shown here is derived from an EMBL/GenBank/DDBJ whole genome shotgun (WGS) entry which is preliminary data.</text>
</comment>
<evidence type="ECO:0000256" key="2">
    <source>
        <dbReference type="ARBA" id="ARBA00007225"/>
    </source>
</evidence>
<dbReference type="PANTHER" id="PTHR12994">
    <property type="entry name" value="SECERNIN"/>
    <property type="match status" value="1"/>
</dbReference>
<dbReference type="AlphaFoldDB" id="A0A2A2EK81"/>
<gene>
    <name evidence="7" type="ORF">B1400_0968</name>
</gene>
<dbReference type="PANTHER" id="PTHR12994:SF17">
    <property type="entry name" value="LD30995P"/>
    <property type="match status" value="1"/>
</dbReference>
<proteinExistence type="inferred from homology"/>
<organism evidence="7 8">
    <name type="scientific">Bifidobacterium italicum</name>
    <dbReference type="NCBI Taxonomy" id="1960968"/>
    <lineage>
        <taxon>Bacteria</taxon>
        <taxon>Bacillati</taxon>
        <taxon>Actinomycetota</taxon>
        <taxon>Actinomycetes</taxon>
        <taxon>Bifidobacteriales</taxon>
        <taxon>Bifidobacteriaceae</taxon>
        <taxon>Bifidobacterium</taxon>
    </lineage>
</organism>
<dbReference type="InterPro" id="IPR047804">
    <property type="entry name" value="C69_dipept_A-like"/>
</dbReference>
<dbReference type="InterPro" id="IPR005322">
    <property type="entry name" value="Peptidase_C69"/>
</dbReference>
<evidence type="ECO:0000256" key="4">
    <source>
        <dbReference type="ARBA" id="ARBA00022801"/>
    </source>
</evidence>
<keyword evidence="5 6" id="KW-0224">Dipeptidase</keyword>
<evidence type="ECO:0000313" key="8">
    <source>
        <dbReference type="Proteomes" id="UP000217986"/>
    </source>
</evidence>
<accession>A0A2A2EK81</accession>
<dbReference type="GO" id="GO:0070004">
    <property type="term" value="F:cysteine-type exopeptidase activity"/>
    <property type="evidence" value="ECO:0007669"/>
    <property type="project" value="InterPro"/>
</dbReference>
<name>A0A2A2EK81_9BIFI</name>
<evidence type="ECO:0000313" key="7">
    <source>
        <dbReference type="EMBL" id="PAU69335.1"/>
    </source>
</evidence>
<dbReference type="GO" id="GO:0016805">
    <property type="term" value="F:dipeptidase activity"/>
    <property type="evidence" value="ECO:0007669"/>
    <property type="project" value="UniProtKB-KW"/>
</dbReference>
<keyword evidence="8" id="KW-1185">Reference proteome</keyword>
<reference evidence="7 8" key="1">
    <citation type="journal article" date="2017" name="ISME J.">
        <title>Unveiling bifidobacterial biogeography across the mammalian branch of the tree of life.</title>
        <authorList>
            <person name="Milani C."/>
            <person name="Mangifesta M."/>
            <person name="Mancabelli L."/>
            <person name="Lugli G.A."/>
            <person name="James K."/>
            <person name="Duranti S."/>
            <person name="Turroni F."/>
            <person name="Ferrario C."/>
            <person name="Ossiprandi M.C."/>
            <person name="van Sinderen D."/>
            <person name="Ventura M."/>
        </authorList>
    </citation>
    <scope>NUCLEOTIDE SEQUENCE [LARGE SCALE GENOMIC DNA]</scope>
    <source>
        <strain evidence="7 8">70</strain>
    </source>
</reference>
<dbReference type="Pfam" id="PF03577">
    <property type="entry name" value="Peptidase_C69"/>
    <property type="match status" value="1"/>
</dbReference>
<dbReference type="OrthoDB" id="5147328at2"/>
<dbReference type="NCBIfam" id="NF033678">
    <property type="entry name" value="C69_fam_dipept"/>
    <property type="match status" value="1"/>
</dbReference>
<dbReference type="EMBL" id="MVOG01000015">
    <property type="protein sequence ID" value="PAU69335.1"/>
    <property type="molecule type" value="Genomic_DNA"/>
</dbReference>
<evidence type="ECO:0000256" key="5">
    <source>
        <dbReference type="ARBA" id="ARBA00022997"/>
    </source>
</evidence>
<keyword evidence="4 6" id="KW-0378">Hydrolase</keyword>
<protein>
    <recommendedName>
        <fullName evidence="6">Dipeptidase</fullName>
        <ecNumber evidence="6">3.4.-.-</ecNumber>
    </recommendedName>
</protein>
<dbReference type="GO" id="GO:0006508">
    <property type="term" value="P:proteolysis"/>
    <property type="evidence" value="ECO:0007669"/>
    <property type="project" value="UniProtKB-KW"/>
</dbReference>
<keyword evidence="3 6" id="KW-0645">Protease</keyword>
<evidence type="ECO:0000256" key="3">
    <source>
        <dbReference type="ARBA" id="ARBA00022670"/>
    </source>
</evidence>